<dbReference type="InterPro" id="IPR050072">
    <property type="entry name" value="Peptidase_M20A"/>
</dbReference>
<name>A0A3D9FCM3_9SPHN</name>
<dbReference type="GO" id="GO:0050897">
    <property type="term" value="F:cobalt ion binding"/>
    <property type="evidence" value="ECO:0007669"/>
    <property type="project" value="UniProtKB-UniRule"/>
</dbReference>
<evidence type="ECO:0000256" key="8">
    <source>
        <dbReference type="ARBA" id="ARBA00022801"/>
    </source>
</evidence>
<evidence type="ECO:0000256" key="10">
    <source>
        <dbReference type="ARBA" id="ARBA00022915"/>
    </source>
</evidence>
<feature type="binding site" evidence="15">
    <location>
        <position position="174"/>
    </location>
    <ligand>
        <name>Zn(2+)</name>
        <dbReference type="ChEBI" id="CHEBI:29105"/>
        <label>1</label>
    </ligand>
</feature>
<dbReference type="InterPro" id="IPR002933">
    <property type="entry name" value="Peptidase_M20"/>
</dbReference>
<keyword evidence="7 15" id="KW-0479">Metal-binding</keyword>
<feature type="binding site" evidence="15">
    <location>
        <position position="146"/>
    </location>
    <ligand>
        <name>Zn(2+)</name>
        <dbReference type="ChEBI" id="CHEBI:29105"/>
        <label>2</label>
    </ligand>
</feature>
<dbReference type="GO" id="GO:0009089">
    <property type="term" value="P:lysine biosynthetic process via diaminopimelate"/>
    <property type="evidence" value="ECO:0007669"/>
    <property type="project" value="UniProtKB-UniRule"/>
</dbReference>
<dbReference type="EMBL" id="QRDP01000004">
    <property type="protein sequence ID" value="RED15332.1"/>
    <property type="molecule type" value="Genomic_DNA"/>
</dbReference>
<evidence type="ECO:0000256" key="1">
    <source>
        <dbReference type="ARBA" id="ARBA00005130"/>
    </source>
</evidence>
<dbReference type="Gene3D" id="3.30.70.360">
    <property type="match status" value="1"/>
</dbReference>
<evidence type="ECO:0000256" key="11">
    <source>
        <dbReference type="ARBA" id="ARBA00023154"/>
    </source>
</evidence>
<evidence type="ECO:0000313" key="18">
    <source>
        <dbReference type="Proteomes" id="UP000256310"/>
    </source>
</evidence>
<dbReference type="UniPathway" id="UPA00034">
    <property type="reaction ID" value="UER00021"/>
</dbReference>
<evidence type="ECO:0000256" key="15">
    <source>
        <dbReference type="HAMAP-Rule" id="MF_01690"/>
    </source>
</evidence>
<feature type="binding site" evidence="15">
    <location>
        <position position="359"/>
    </location>
    <ligand>
        <name>Zn(2+)</name>
        <dbReference type="ChEBI" id="CHEBI:29105"/>
        <label>2</label>
    </ligand>
</feature>
<dbReference type="NCBIfam" id="NF009557">
    <property type="entry name" value="PRK13009.1"/>
    <property type="match status" value="1"/>
</dbReference>
<dbReference type="PANTHER" id="PTHR43808:SF31">
    <property type="entry name" value="N-ACETYL-L-CITRULLINE DEACETYLASE"/>
    <property type="match status" value="1"/>
</dbReference>
<dbReference type="GO" id="GO:0019877">
    <property type="term" value="P:diaminopimelate biosynthetic process"/>
    <property type="evidence" value="ECO:0007669"/>
    <property type="project" value="UniProtKB-UniRule"/>
</dbReference>
<keyword evidence="11 15" id="KW-0457">Lysine biosynthesis</keyword>
<comment type="similarity">
    <text evidence="2 15">Belongs to the peptidase M20A family. DapE subfamily.</text>
</comment>
<comment type="catalytic activity">
    <reaction evidence="14 15">
        <text>N-succinyl-(2S,6S)-2,6-diaminopimelate + H2O = (2S,6S)-2,6-diaminopimelate + succinate</text>
        <dbReference type="Rhea" id="RHEA:22608"/>
        <dbReference type="ChEBI" id="CHEBI:15377"/>
        <dbReference type="ChEBI" id="CHEBI:30031"/>
        <dbReference type="ChEBI" id="CHEBI:57609"/>
        <dbReference type="ChEBI" id="CHEBI:58087"/>
        <dbReference type="EC" id="3.5.1.18"/>
    </reaction>
</comment>
<evidence type="ECO:0000256" key="6">
    <source>
        <dbReference type="ARBA" id="ARBA00022605"/>
    </source>
</evidence>
<organism evidence="17 18">
    <name type="scientific">Parasphingopyxis lamellibrachiae</name>
    <dbReference type="NCBI Taxonomy" id="680125"/>
    <lineage>
        <taxon>Bacteria</taxon>
        <taxon>Pseudomonadati</taxon>
        <taxon>Pseudomonadota</taxon>
        <taxon>Alphaproteobacteria</taxon>
        <taxon>Sphingomonadales</taxon>
        <taxon>Sphingomonadaceae</taxon>
        <taxon>Parasphingopyxis</taxon>
    </lineage>
</organism>
<evidence type="ECO:0000313" key="17">
    <source>
        <dbReference type="EMBL" id="RED15332.1"/>
    </source>
</evidence>
<dbReference type="PANTHER" id="PTHR43808">
    <property type="entry name" value="ACETYLORNITHINE DEACETYLASE"/>
    <property type="match status" value="1"/>
</dbReference>
<protein>
    <recommendedName>
        <fullName evidence="5 15">Succinyl-diaminopimelate desuccinylase</fullName>
        <shortName evidence="15">SDAP desuccinylase</shortName>
        <ecNumber evidence="4 15">3.5.1.18</ecNumber>
    </recommendedName>
    <alternativeName>
        <fullName evidence="13 15">N-succinyl-LL-2,6-diaminoheptanedioate amidohydrolase</fullName>
    </alternativeName>
</protein>
<sequence>MSRTPVTPGFMTEAIDPVELLKALVACPSVTPEEGGAQRLLGETLRGLGFEVEQLVSGEEPHGPVHNLLATRGSGGPHFAYAGHTDVVPPGKGWASDPFVAEVQGDLLYGRGAVDMKGSIAAFVAAVARLPELGGTLSFIITGDEEGPAVHGTRALMTRMEERSLHPDMILVGEPTSQNRLGDTIKIGRRGSVNMWIDIIGKQAHVAYPHEGDNPITRLFRIGTRLHELDLDDGDEWFQPSNLEVVTVDVGNPASNVIPGEAHLRLNVRFNVHHTGDELVEKVRAIVHEEAPGAQFKAMVSGEAFLTEPGPLSDLVSASIQQVTGLTPELSTGGGTSDARFLHILCPIVEFGLLNATMHKLDEAVALSDVRALTDIYEGVLRRALG</sequence>
<dbReference type="GO" id="GO:0008777">
    <property type="term" value="F:acetylornithine deacetylase activity"/>
    <property type="evidence" value="ECO:0007669"/>
    <property type="project" value="TreeGrafter"/>
</dbReference>
<comment type="cofactor">
    <cofactor evidence="15">
        <name>Zn(2+)</name>
        <dbReference type="ChEBI" id="CHEBI:29105"/>
    </cofactor>
    <cofactor evidence="15">
        <name>Co(2+)</name>
        <dbReference type="ChEBI" id="CHEBI:48828"/>
    </cofactor>
    <text evidence="15">Binds 2 Zn(2+) or Co(2+) ions per subunit.</text>
</comment>
<gene>
    <name evidence="15" type="primary">dapE</name>
    <name evidence="17" type="ORF">DFR46_0320</name>
</gene>
<dbReference type="SUPFAM" id="SSF55031">
    <property type="entry name" value="Bacterial exopeptidase dimerisation domain"/>
    <property type="match status" value="1"/>
</dbReference>
<dbReference type="GO" id="GO:0009014">
    <property type="term" value="F:succinyl-diaminopimelate desuccinylase activity"/>
    <property type="evidence" value="ECO:0007669"/>
    <property type="project" value="UniProtKB-UniRule"/>
</dbReference>
<keyword evidence="18" id="KW-1185">Reference proteome</keyword>
<feature type="binding site" evidence="15">
    <location>
        <position position="115"/>
    </location>
    <ligand>
        <name>Zn(2+)</name>
        <dbReference type="ChEBI" id="CHEBI:29105"/>
        <label>2</label>
    </ligand>
</feature>
<evidence type="ECO:0000259" key="16">
    <source>
        <dbReference type="Pfam" id="PF07687"/>
    </source>
</evidence>
<feature type="binding site" evidence="15">
    <location>
        <position position="84"/>
    </location>
    <ligand>
        <name>Zn(2+)</name>
        <dbReference type="ChEBI" id="CHEBI:29105"/>
        <label>1</label>
    </ligand>
</feature>
<comment type="subunit">
    <text evidence="3 15">Homodimer.</text>
</comment>
<dbReference type="Proteomes" id="UP000256310">
    <property type="component" value="Unassembled WGS sequence"/>
</dbReference>
<dbReference type="InterPro" id="IPR036264">
    <property type="entry name" value="Bact_exopeptidase_dim_dom"/>
</dbReference>
<accession>A0A3D9FCM3</accession>
<dbReference type="Pfam" id="PF07687">
    <property type="entry name" value="M20_dimer"/>
    <property type="match status" value="1"/>
</dbReference>
<evidence type="ECO:0000256" key="4">
    <source>
        <dbReference type="ARBA" id="ARBA00011921"/>
    </source>
</evidence>
<comment type="pathway">
    <text evidence="1 15">Amino-acid biosynthesis; L-lysine biosynthesis via DAP pathway; LL-2,6-diaminopimelate from (S)-tetrahydrodipicolinate (succinylase route): step 3/3.</text>
</comment>
<evidence type="ECO:0000256" key="3">
    <source>
        <dbReference type="ARBA" id="ARBA00011738"/>
    </source>
</evidence>
<feature type="binding site" evidence="15">
    <location>
        <position position="115"/>
    </location>
    <ligand>
        <name>Zn(2+)</name>
        <dbReference type="ChEBI" id="CHEBI:29105"/>
        <label>1</label>
    </ligand>
</feature>
<dbReference type="GO" id="GO:0008270">
    <property type="term" value="F:zinc ion binding"/>
    <property type="evidence" value="ECO:0007669"/>
    <property type="project" value="UniProtKB-UniRule"/>
</dbReference>
<keyword evidence="9 15" id="KW-0862">Zinc</keyword>
<dbReference type="InterPro" id="IPR001261">
    <property type="entry name" value="ArgE/DapE_CS"/>
</dbReference>
<dbReference type="InterPro" id="IPR005941">
    <property type="entry name" value="DapE_proteobac"/>
</dbReference>
<dbReference type="PROSITE" id="PS00759">
    <property type="entry name" value="ARGE_DAPE_CPG2_2"/>
    <property type="match status" value="1"/>
</dbReference>
<dbReference type="InterPro" id="IPR011650">
    <property type="entry name" value="Peptidase_M20_dimer"/>
</dbReference>
<feature type="domain" description="Peptidase M20 dimerisation" evidence="16">
    <location>
        <begin position="187"/>
        <end position="292"/>
    </location>
</feature>
<comment type="caution">
    <text evidence="17">The sequence shown here is derived from an EMBL/GenBank/DDBJ whole genome shotgun (WGS) entry which is preliminary data.</text>
</comment>
<keyword evidence="12 15" id="KW-0170">Cobalt</keyword>
<evidence type="ECO:0000256" key="2">
    <source>
        <dbReference type="ARBA" id="ARBA00006746"/>
    </source>
</evidence>
<dbReference type="GO" id="GO:0006526">
    <property type="term" value="P:L-arginine biosynthetic process"/>
    <property type="evidence" value="ECO:0007669"/>
    <property type="project" value="TreeGrafter"/>
</dbReference>
<dbReference type="NCBIfam" id="TIGR01246">
    <property type="entry name" value="dapE_proteo"/>
    <property type="match status" value="1"/>
</dbReference>
<proteinExistence type="inferred from homology"/>
<feature type="active site" evidence="15">
    <location>
        <position position="86"/>
    </location>
</feature>
<comment type="function">
    <text evidence="15">Catalyzes the hydrolysis of N-succinyl-L,L-diaminopimelic acid (SDAP), forming succinate and LL-2,6-diaminopimelate (DAP), an intermediate involved in the bacterial biosynthesis of lysine and meso-diaminopimelic acid, an essential component of bacterial cell walls.</text>
</comment>
<evidence type="ECO:0000256" key="9">
    <source>
        <dbReference type="ARBA" id="ARBA00022833"/>
    </source>
</evidence>
<dbReference type="SUPFAM" id="SSF53187">
    <property type="entry name" value="Zn-dependent exopeptidases"/>
    <property type="match status" value="1"/>
</dbReference>
<feature type="active site" description="Proton acceptor" evidence="15">
    <location>
        <position position="145"/>
    </location>
</feature>
<dbReference type="EC" id="3.5.1.18" evidence="4 15"/>
<dbReference type="AlphaFoldDB" id="A0A3D9FCM3"/>
<dbReference type="RefSeq" id="WP_425453077.1">
    <property type="nucleotide sequence ID" value="NZ_QRDP01000004.1"/>
</dbReference>
<evidence type="ECO:0000256" key="14">
    <source>
        <dbReference type="ARBA" id="ARBA00051301"/>
    </source>
</evidence>
<dbReference type="CDD" id="cd03891">
    <property type="entry name" value="M20_DapE_proteobac"/>
    <property type="match status" value="1"/>
</dbReference>
<evidence type="ECO:0000256" key="13">
    <source>
        <dbReference type="ARBA" id="ARBA00031891"/>
    </source>
</evidence>
<dbReference type="Pfam" id="PF01546">
    <property type="entry name" value="Peptidase_M20"/>
    <property type="match status" value="1"/>
</dbReference>
<keyword evidence="10 15" id="KW-0220">Diaminopimelate biosynthesis</keyword>
<reference evidence="17 18" key="1">
    <citation type="submission" date="2018-07" db="EMBL/GenBank/DDBJ databases">
        <title>Genomic Encyclopedia of Type Strains, Phase IV (KMG-IV): sequencing the most valuable type-strain genomes for metagenomic binning, comparative biology and taxonomic classification.</title>
        <authorList>
            <person name="Goeker M."/>
        </authorList>
    </citation>
    <scope>NUCLEOTIDE SEQUENCE [LARGE SCALE GENOMIC DNA]</scope>
    <source>
        <strain evidence="17 18">DSM 26725</strain>
    </source>
</reference>
<evidence type="ECO:0000256" key="7">
    <source>
        <dbReference type="ARBA" id="ARBA00022723"/>
    </source>
</evidence>
<dbReference type="HAMAP" id="MF_01690">
    <property type="entry name" value="DapE"/>
    <property type="match status" value="1"/>
</dbReference>
<keyword evidence="6 15" id="KW-0028">Amino-acid biosynthesis</keyword>
<evidence type="ECO:0000256" key="12">
    <source>
        <dbReference type="ARBA" id="ARBA00023285"/>
    </source>
</evidence>
<keyword evidence="8 15" id="KW-0378">Hydrolase</keyword>
<evidence type="ECO:0000256" key="5">
    <source>
        <dbReference type="ARBA" id="ARBA00022391"/>
    </source>
</evidence>
<dbReference type="Gene3D" id="3.40.630.10">
    <property type="entry name" value="Zn peptidases"/>
    <property type="match status" value="1"/>
</dbReference>